<keyword evidence="6" id="KW-0597">Phosphoprotein</keyword>
<feature type="coiled-coil region" evidence="18">
    <location>
        <begin position="954"/>
        <end position="981"/>
    </location>
</feature>
<dbReference type="PROSITE" id="PS50082">
    <property type="entry name" value="WD_REPEATS_2"/>
    <property type="match status" value="5"/>
</dbReference>
<comment type="similarity">
    <text evidence="17">Belongs to the TRAFAC class myosin-kinesin ATPase superfamily. Kinesin family.</text>
</comment>
<keyword evidence="7 16" id="KW-0853">WD repeat</keyword>
<keyword evidence="8" id="KW-0493">Microtubule</keyword>
<dbReference type="GO" id="GO:0005874">
    <property type="term" value="C:microtubule"/>
    <property type="evidence" value="ECO:0007669"/>
    <property type="project" value="UniProtKB-KW"/>
</dbReference>
<dbReference type="InterPro" id="IPR036961">
    <property type="entry name" value="Kinesin_motor_dom_sf"/>
</dbReference>
<dbReference type="GO" id="GO:0007052">
    <property type="term" value="P:mitotic spindle organization"/>
    <property type="evidence" value="ECO:0007669"/>
    <property type="project" value="TreeGrafter"/>
</dbReference>
<feature type="repeat" description="WD" evidence="16">
    <location>
        <begin position="1393"/>
        <end position="1433"/>
    </location>
</feature>
<dbReference type="Proteomes" id="UP001219518">
    <property type="component" value="Unassembled WGS sequence"/>
</dbReference>
<dbReference type="Pfam" id="PF00225">
    <property type="entry name" value="Kinesin"/>
    <property type="match status" value="1"/>
</dbReference>
<dbReference type="GO" id="GO:0003777">
    <property type="term" value="F:microtubule motor activity"/>
    <property type="evidence" value="ECO:0007669"/>
    <property type="project" value="InterPro"/>
</dbReference>
<organism evidence="21 22">
    <name type="scientific">Frankliniella fusca</name>
    <dbReference type="NCBI Taxonomy" id="407009"/>
    <lineage>
        <taxon>Eukaryota</taxon>
        <taxon>Metazoa</taxon>
        <taxon>Ecdysozoa</taxon>
        <taxon>Arthropoda</taxon>
        <taxon>Hexapoda</taxon>
        <taxon>Insecta</taxon>
        <taxon>Pterygota</taxon>
        <taxon>Neoptera</taxon>
        <taxon>Paraneoptera</taxon>
        <taxon>Thysanoptera</taxon>
        <taxon>Terebrantia</taxon>
        <taxon>Thripoidea</taxon>
        <taxon>Thripidae</taxon>
        <taxon>Frankliniella</taxon>
    </lineage>
</organism>
<feature type="binding site" evidence="17">
    <location>
        <begin position="83"/>
        <end position="90"/>
    </location>
    <ligand>
        <name>ATP</name>
        <dbReference type="ChEBI" id="CHEBI:30616"/>
    </ligand>
</feature>
<dbReference type="Pfam" id="PF25764">
    <property type="entry name" value="KIF21A_4th"/>
    <property type="match status" value="1"/>
</dbReference>
<evidence type="ECO:0000256" key="8">
    <source>
        <dbReference type="ARBA" id="ARBA00022701"/>
    </source>
</evidence>
<feature type="repeat" description="WD" evidence="16">
    <location>
        <begin position="1353"/>
        <end position="1392"/>
    </location>
</feature>
<evidence type="ECO:0000256" key="15">
    <source>
        <dbReference type="ARBA" id="ARBA00023273"/>
    </source>
</evidence>
<keyword evidence="11 17" id="KW-0067">ATP-binding</keyword>
<comment type="caution">
    <text evidence="21">The sequence shown here is derived from an EMBL/GenBank/DDBJ whole genome shotgun (WGS) entry which is preliminary data.</text>
</comment>
<dbReference type="InterPro" id="IPR036322">
    <property type="entry name" value="WD40_repeat_dom_sf"/>
</dbReference>
<accession>A0AAE1LC55</accession>
<dbReference type="SMART" id="SM00129">
    <property type="entry name" value="KISc"/>
    <property type="match status" value="1"/>
</dbReference>
<feature type="coiled-coil region" evidence="18">
    <location>
        <begin position="600"/>
        <end position="783"/>
    </location>
</feature>
<dbReference type="Gene3D" id="3.40.850.10">
    <property type="entry name" value="Kinesin motor domain"/>
    <property type="match status" value="1"/>
</dbReference>
<evidence type="ECO:0000256" key="13">
    <source>
        <dbReference type="ARBA" id="ARBA00023175"/>
    </source>
</evidence>
<protein>
    <submittedName>
        <fullName evidence="21">Kinesin-like protein KIF21B</fullName>
    </submittedName>
</protein>
<evidence type="ECO:0000256" key="7">
    <source>
        <dbReference type="ARBA" id="ARBA00022574"/>
    </source>
</evidence>
<dbReference type="Pfam" id="PF23203">
    <property type="entry name" value="KIF21A"/>
    <property type="match status" value="1"/>
</dbReference>
<evidence type="ECO:0000256" key="9">
    <source>
        <dbReference type="ARBA" id="ARBA00022737"/>
    </source>
</evidence>
<dbReference type="EMBL" id="JAHWGI010000360">
    <property type="protein sequence ID" value="KAK3914223.1"/>
    <property type="molecule type" value="Genomic_DNA"/>
</dbReference>
<comment type="subcellular location">
    <subcellularLocation>
        <location evidence="3">Cell projection</location>
        <location evidence="3">Axon</location>
    </subcellularLocation>
    <subcellularLocation>
        <location evidence="2">Cell projection</location>
        <location evidence="2">Dendrite</location>
    </subcellularLocation>
    <subcellularLocation>
        <location evidence="4">Cell projection</location>
        <location evidence="4">Growth cone</location>
    </subcellularLocation>
    <subcellularLocation>
        <location evidence="1">Cytoplasm</location>
        <location evidence="1">Cytoskeleton</location>
    </subcellularLocation>
</comment>
<evidence type="ECO:0000256" key="19">
    <source>
        <dbReference type="SAM" id="MobiDB-lite"/>
    </source>
</evidence>
<dbReference type="CDD" id="cd00200">
    <property type="entry name" value="WD40"/>
    <property type="match status" value="1"/>
</dbReference>
<evidence type="ECO:0000256" key="1">
    <source>
        <dbReference type="ARBA" id="ARBA00004245"/>
    </source>
</evidence>
<dbReference type="CDD" id="cd22248">
    <property type="entry name" value="Rcc_KIF21"/>
    <property type="match status" value="1"/>
</dbReference>
<dbReference type="SMART" id="SM00320">
    <property type="entry name" value="WD40"/>
    <property type="match status" value="7"/>
</dbReference>
<dbReference type="FunFam" id="3.40.850.10:FF:000011">
    <property type="entry name" value="Kinesin family member 21A"/>
    <property type="match status" value="1"/>
</dbReference>
<dbReference type="GO" id="GO:0007018">
    <property type="term" value="P:microtubule-based movement"/>
    <property type="evidence" value="ECO:0007669"/>
    <property type="project" value="InterPro"/>
</dbReference>
<feature type="repeat" description="WD" evidence="16">
    <location>
        <begin position="1590"/>
        <end position="1622"/>
    </location>
</feature>
<dbReference type="GO" id="GO:0005875">
    <property type="term" value="C:microtubule associated complex"/>
    <property type="evidence" value="ECO:0007669"/>
    <property type="project" value="TreeGrafter"/>
</dbReference>
<dbReference type="PRINTS" id="PR00380">
    <property type="entry name" value="KINESINHEAVY"/>
</dbReference>
<evidence type="ECO:0000259" key="20">
    <source>
        <dbReference type="PROSITE" id="PS50067"/>
    </source>
</evidence>
<evidence type="ECO:0000256" key="2">
    <source>
        <dbReference type="ARBA" id="ARBA00004279"/>
    </source>
</evidence>
<proteinExistence type="inferred from homology"/>
<dbReference type="Pfam" id="PF00400">
    <property type="entry name" value="WD40"/>
    <property type="match status" value="5"/>
</dbReference>
<dbReference type="InterPro" id="IPR027417">
    <property type="entry name" value="P-loop_NTPase"/>
</dbReference>
<dbReference type="InterPro" id="IPR015943">
    <property type="entry name" value="WD40/YVTN_repeat-like_dom_sf"/>
</dbReference>
<keyword evidence="14" id="KW-0206">Cytoskeleton</keyword>
<evidence type="ECO:0000256" key="12">
    <source>
        <dbReference type="ARBA" id="ARBA00023054"/>
    </source>
</evidence>
<feature type="compositionally biased region" description="Low complexity" evidence="19">
    <location>
        <begin position="1013"/>
        <end position="1025"/>
    </location>
</feature>
<dbReference type="InterPro" id="IPR056533">
    <property type="entry name" value="KIF21A/B_hel_1"/>
</dbReference>
<dbReference type="PROSITE" id="PS00411">
    <property type="entry name" value="KINESIN_MOTOR_1"/>
    <property type="match status" value="1"/>
</dbReference>
<keyword evidence="15" id="KW-0966">Cell projection</keyword>
<dbReference type="CDD" id="cd01372">
    <property type="entry name" value="KISc_KIF4"/>
    <property type="match status" value="1"/>
</dbReference>
<keyword evidence="9" id="KW-0677">Repeat</keyword>
<feature type="region of interest" description="Disordered" evidence="19">
    <location>
        <begin position="1128"/>
        <end position="1166"/>
    </location>
</feature>
<dbReference type="PROSITE" id="PS00678">
    <property type="entry name" value="WD_REPEATS_1"/>
    <property type="match status" value="1"/>
</dbReference>
<keyword evidence="5" id="KW-0963">Cytoplasm</keyword>
<feature type="region of interest" description="Disordered" evidence="19">
    <location>
        <begin position="540"/>
        <end position="594"/>
    </location>
</feature>
<evidence type="ECO:0000256" key="16">
    <source>
        <dbReference type="PROSITE-ProRule" id="PRU00221"/>
    </source>
</evidence>
<feature type="repeat" description="WD" evidence="16">
    <location>
        <begin position="1549"/>
        <end position="1588"/>
    </location>
</feature>
<keyword evidence="12 18" id="KW-0175">Coiled coil</keyword>
<evidence type="ECO:0000256" key="11">
    <source>
        <dbReference type="ARBA" id="ARBA00022840"/>
    </source>
</evidence>
<evidence type="ECO:0000256" key="14">
    <source>
        <dbReference type="ARBA" id="ARBA00023212"/>
    </source>
</evidence>
<feature type="region of interest" description="Disordered" evidence="19">
    <location>
        <begin position="1002"/>
        <end position="1025"/>
    </location>
</feature>
<reference evidence="21" key="1">
    <citation type="submission" date="2021-07" db="EMBL/GenBank/DDBJ databases">
        <authorList>
            <person name="Catto M.A."/>
            <person name="Jacobson A."/>
            <person name="Kennedy G."/>
            <person name="Labadie P."/>
            <person name="Hunt B.G."/>
            <person name="Srinivasan R."/>
        </authorList>
    </citation>
    <scope>NUCLEOTIDE SEQUENCE</scope>
    <source>
        <strain evidence="21">PL_HMW_Pooled</strain>
        <tissue evidence="21">Head</tissue>
    </source>
</reference>
<feature type="compositionally biased region" description="Basic and acidic residues" evidence="19">
    <location>
        <begin position="553"/>
        <end position="562"/>
    </location>
</feature>
<sequence length="1681" mass="186804">MLPPARVSRRIRPQIAREVIDACRVCTSVTPGEPQVTLGSDKAFTYDYVFDIGQDQPSVYDTCVRDLVESSLDGYNATVLAYGQTGSGKTYTMGTGFDVELQPDEVGIIPRAIQHLFTGIAARTESARERGAPAPEFKIVCQFLELYNEEIIDLFNPSEHYCNKNKKAIKIHEYPEGGIYLVGVTTKAVQSPEDALQCLRLGALSRTTASTQMNSQSSRSHAIFTIYIKQERVVKIEGTEDFVNGGTETANECEMLTAKFHFVDLAGSERLKRTGATGERAREGISINCGLLALGNVISALGDKSKRALHVPYRDSKLTRLLQDSLGGNSRTVMIACVSPSDRDFMETLNTLKYANRARNIRNKVVLNQDKSSRTIAILRAEIQRLELELLEYKQGKRVLGEDGIETVNDMYHENTMLQSEISNLRTRVKAMQETIDTLTQKNTLLLAEKATGTWINSGSESDVTEMVKHYLKEIEELRVKLLESEATCKQLRKQSQIRASLSPRAAMTGHSFDHGFGLETDTNGLIQEAKRDLKRDLDILATKGRPPGLTSKENDAGKDGNDGQLIEAPDLDSDDDANDDSDSDTDSEEKASTQIKVELAELTSEIDIKQKLIEELELSQRRLNSMKQHYEEKLAQLQTRIRATQEERDKVLASIVGGHNNQQTDKAKKVKEEYERKLLNMQKEVTRLQSAKKEHDRLVRSQTQYETQLKTLRSDLADMKRTKVKLLNQMREESQRHKNTEARRNREIAQLKKESRRHENQIRTLEAEKRQKEVVLKRKQEEVTMLRRLAKPGLSSKAAGRVGERHSKKSAFLPRVAKQKWQSVEKNINKVALNKRTVAAMERDMERLLNEREALSKTLDLKLRKRDSARLQKLEPSVIKELEDEIEDLQANIDYVQDNITEAQHSIMQLEESKDPYDSFDVTSLTMNMTDLEEAGYLIEKLYNMTVNQSYIAAQRELSVKELEARLNELEQSNHLQEQLLQHMCRNNELEILSSKLTASGSTNGSGGAVGGSSSSSAASTRSSSPVDKYVCYCISFEVVGIKVAYAFTVTTCKAQFIFAYAFLTFCVLSVNGNSKGTNSVSGVGPKIRRRTALPEDLLYPTPLGHSVSSSSVGGSSVASSMTTSMASSVGLSSGPRDAVLTSSDSLMPPPSSKSIQRVPSAPGSLRNMGMNLKPALTEVKASPVMQRKTYDRQDSTSPRINRRTIVLGPGNLIGKPGSMSSILMKNDPSHFHDFVTVISESLFFLDEPHCNVMPFFVLSGHSFQMNVCEVSELGDNYFFLHLREQDLDKSPPNSPPMYRRLNSRDRDRDVNVFSRLTSSTMQSSDHQDHGTITPFQGRVSMKAPLLCTHVAEGHKSAVLSVAATDDLMFSSSKDLTVKVWDLHSGRETLTLTGHPKNVVAVKYDANRRLIFSVSSAYIKVWDMRASACIKTLSSSGQSTNGSLSFTNTVRALQIPPGECMINDIALNQSGEVLYSAAGDRVGVWDLRTFTELAKLNGGHQAAVSCLAVGRVSQNEDVVITGSRDHYIKVFEVVDQNEGILTPRVKLDPPHYDGVQSLAMSGGTLFSGSRDSCIKKWDLSKPELIQSMNNAHKDWVLSLAFIPGGPLLLSGCRGGTLKLWNSDICTLLGELKAHSHAINSVTTNATQIFTASSSGKVKMWRLAQNYAMTMSTGHVFELSL</sequence>
<feature type="compositionally biased region" description="Acidic residues" evidence="19">
    <location>
        <begin position="570"/>
        <end position="588"/>
    </location>
</feature>
<dbReference type="InterPro" id="IPR056532">
    <property type="entry name" value="KIF21A/B_hel_2"/>
</dbReference>
<dbReference type="GO" id="GO:0005524">
    <property type="term" value="F:ATP binding"/>
    <property type="evidence" value="ECO:0007669"/>
    <property type="project" value="UniProtKB-UniRule"/>
</dbReference>
<dbReference type="GO" id="GO:0030426">
    <property type="term" value="C:growth cone"/>
    <property type="evidence" value="ECO:0007669"/>
    <property type="project" value="UniProtKB-SubCell"/>
</dbReference>
<dbReference type="GO" id="GO:0051231">
    <property type="term" value="P:spindle elongation"/>
    <property type="evidence" value="ECO:0007669"/>
    <property type="project" value="TreeGrafter"/>
</dbReference>
<dbReference type="GO" id="GO:0030425">
    <property type="term" value="C:dendrite"/>
    <property type="evidence" value="ECO:0007669"/>
    <property type="project" value="UniProtKB-SubCell"/>
</dbReference>
<keyword evidence="22" id="KW-1185">Reference proteome</keyword>
<keyword evidence="13 17" id="KW-0505">Motor protein</keyword>
<reference evidence="21" key="2">
    <citation type="journal article" date="2023" name="BMC Genomics">
        <title>Pest status, molecular evolution, and epigenetic factors derived from the genome assembly of Frankliniella fusca, a thysanopteran phytovirus vector.</title>
        <authorList>
            <person name="Catto M.A."/>
            <person name="Labadie P.E."/>
            <person name="Jacobson A.L."/>
            <person name="Kennedy G.G."/>
            <person name="Srinivasan R."/>
            <person name="Hunt B.G."/>
        </authorList>
    </citation>
    <scope>NUCLEOTIDE SEQUENCE</scope>
    <source>
        <strain evidence="21">PL_HMW_Pooled</strain>
    </source>
</reference>
<feature type="coiled-coil region" evidence="18">
    <location>
        <begin position="832"/>
        <end position="907"/>
    </location>
</feature>
<dbReference type="Gene3D" id="2.130.10.10">
    <property type="entry name" value="YVTN repeat-like/Quinoprotein amine dehydrogenase"/>
    <property type="match status" value="3"/>
</dbReference>
<dbReference type="InterPro" id="IPR027640">
    <property type="entry name" value="Kinesin-like_fam"/>
</dbReference>
<gene>
    <name evidence="21" type="ORF">KUF71_023636</name>
</gene>
<feature type="repeat" description="WD" evidence="16">
    <location>
        <begin position="1632"/>
        <end position="1671"/>
    </location>
</feature>
<evidence type="ECO:0000313" key="21">
    <source>
        <dbReference type="EMBL" id="KAK3914223.1"/>
    </source>
</evidence>
<dbReference type="InterPro" id="IPR001752">
    <property type="entry name" value="Kinesin_motor_dom"/>
</dbReference>
<dbReference type="Pfam" id="PF23204">
    <property type="entry name" value="KIF21A_2nd"/>
    <property type="match status" value="1"/>
</dbReference>
<dbReference type="SUPFAM" id="SSF50978">
    <property type="entry name" value="WD40 repeat-like"/>
    <property type="match status" value="1"/>
</dbReference>
<keyword evidence="10 17" id="KW-0547">Nucleotide-binding</keyword>
<dbReference type="GO" id="GO:0008017">
    <property type="term" value="F:microtubule binding"/>
    <property type="evidence" value="ECO:0007669"/>
    <property type="project" value="InterPro"/>
</dbReference>
<feature type="domain" description="Kinesin motor" evidence="20">
    <location>
        <begin position="4"/>
        <end position="361"/>
    </location>
</feature>
<evidence type="ECO:0000256" key="17">
    <source>
        <dbReference type="PROSITE-ProRule" id="PRU00283"/>
    </source>
</evidence>
<dbReference type="PROSITE" id="PS50294">
    <property type="entry name" value="WD_REPEATS_REGION"/>
    <property type="match status" value="2"/>
</dbReference>
<dbReference type="InterPro" id="IPR019821">
    <property type="entry name" value="Kinesin_motor_CS"/>
</dbReference>
<dbReference type="InterPro" id="IPR001680">
    <property type="entry name" value="WD40_rpt"/>
</dbReference>
<evidence type="ECO:0000256" key="5">
    <source>
        <dbReference type="ARBA" id="ARBA00022490"/>
    </source>
</evidence>
<dbReference type="SUPFAM" id="SSF52540">
    <property type="entry name" value="P-loop containing nucleoside triphosphate hydrolases"/>
    <property type="match status" value="1"/>
</dbReference>
<evidence type="ECO:0000313" key="22">
    <source>
        <dbReference type="Proteomes" id="UP001219518"/>
    </source>
</evidence>
<evidence type="ECO:0000256" key="3">
    <source>
        <dbReference type="ARBA" id="ARBA00004489"/>
    </source>
</evidence>
<evidence type="ECO:0000256" key="4">
    <source>
        <dbReference type="ARBA" id="ARBA00004624"/>
    </source>
</evidence>
<dbReference type="PROSITE" id="PS50067">
    <property type="entry name" value="KINESIN_MOTOR_2"/>
    <property type="match status" value="1"/>
</dbReference>
<dbReference type="PANTHER" id="PTHR47969:SF28">
    <property type="entry name" value="KINESIN-LIKE PROTEIN KIF21B"/>
    <property type="match status" value="1"/>
</dbReference>
<dbReference type="PANTHER" id="PTHR47969">
    <property type="entry name" value="CHROMOSOME-ASSOCIATED KINESIN KIF4A-RELATED"/>
    <property type="match status" value="1"/>
</dbReference>
<feature type="coiled-coil region" evidence="18">
    <location>
        <begin position="369"/>
        <end position="495"/>
    </location>
</feature>
<evidence type="ECO:0000256" key="18">
    <source>
        <dbReference type="SAM" id="Coils"/>
    </source>
</evidence>
<name>A0AAE1LC55_9NEOP</name>
<dbReference type="InterPro" id="IPR019775">
    <property type="entry name" value="WD40_repeat_CS"/>
</dbReference>
<evidence type="ECO:0000256" key="6">
    <source>
        <dbReference type="ARBA" id="ARBA00022553"/>
    </source>
</evidence>
<evidence type="ECO:0000256" key="10">
    <source>
        <dbReference type="ARBA" id="ARBA00022741"/>
    </source>
</evidence>